<evidence type="ECO:0000256" key="2">
    <source>
        <dbReference type="ARBA" id="ARBA00022670"/>
    </source>
</evidence>
<dbReference type="InterPro" id="IPR002933">
    <property type="entry name" value="Peptidase_M20"/>
</dbReference>
<organism evidence="9 10">
    <name type="scientific">Cylindrobasidium torrendii FP15055 ss-10</name>
    <dbReference type="NCBI Taxonomy" id="1314674"/>
    <lineage>
        <taxon>Eukaryota</taxon>
        <taxon>Fungi</taxon>
        <taxon>Dikarya</taxon>
        <taxon>Basidiomycota</taxon>
        <taxon>Agaricomycotina</taxon>
        <taxon>Agaricomycetes</taxon>
        <taxon>Agaricomycetidae</taxon>
        <taxon>Agaricales</taxon>
        <taxon>Marasmiineae</taxon>
        <taxon>Physalacriaceae</taxon>
        <taxon>Cylindrobasidium</taxon>
    </lineage>
</organism>
<evidence type="ECO:0000313" key="10">
    <source>
        <dbReference type="Proteomes" id="UP000054007"/>
    </source>
</evidence>
<evidence type="ECO:0000256" key="7">
    <source>
        <dbReference type="PIRSR" id="PIRSR037217-2"/>
    </source>
</evidence>
<evidence type="ECO:0000256" key="5">
    <source>
        <dbReference type="ARBA" id="ARBA00022833"/>
    </source>
</evidence>
<accession>A0A0D7BAX0</accession>
<keyword evidence="4" id="KW-0378">Hydrolase</keyword>
<name>A0A0D7BAX0_9AGAR</name>
<feature type="binding site" evidence="7">
    <location>
        <position position="528"/>
    </location>
    <ligand>
        <name>Zn(2+)</name>
        <dbReference type="ChEBI" id="CHEBI:29105"/>
        <label>1</label>
    </ligand>
</feature>
<dbReference type="Proteomes" id="UP000054007">
    <property type="component" value="Unassembled WGS sequence"/>
</dbReference>
<feature type="active site" evidence="6">
    <location>
        <position position="149"/>
    </location>
</feature>
<dbReference type="SUPFAM" id="SSF53187">
    <property type="entry name" value="Zn-dependent exopeptidases"/>
    <property type="match status" value="1"/>
</dbReference>
<evidence type="ECO:0000313" key="9">
    <source>
        <dbReference type="EMBL" id="KIY67309.1"/>
    </source>
</evidence>
<sequence>MNEQDDEERPICVVLGEEMMLQAKDKVPRLDIMATAPACPQVASLYPSLHASLDAELNALYASTLFKLEAYERLGKAVEIPTESYDDFDPVGQDPRWGVFASFHTYIEESFPLVHRSMQVTKINTYALVFHWQGSNPELKPLLIAAHQDVVPVDPTTVEQWTHPPYSGHYDGTWIWGRGSADDKADLVAQLITAESLLKAGFTPRRTIVFAFGIDEEAAGTQGAGALAVYLEEKYGTDAFTMLIDEGEGHGSNAVAEPIFALPGISEKGYLDVRMQVSAPGGHSSVPPDHTSIGLLSLLVVALEQNAHPAVLRREGTGFANMQCRVQYDRKRYPEALRELARRALTDDAALEEFKHALIRFDKSFGVLLKTTQAVDLINGGVKINALPEVAAAVVNHRIAEHSSVEDVQSHITALALPIAKEFNLSVNAFGTKFEFGTEGHVVLEDAFYSALEPSPVSPIDPSGPYGVLSGTIKSTLESSARYKASEVIVIPSLGLGNTDTRFYWNLTRHIFRYSHRGDLDDLYNGLHTVDEAVRGESIIEQIRFFTKLILNVDEML</sequence>
<dbReference type="GO" id="GO:0046872">
    <property type="term" value="F:metal ion binding"/>
    <property type="evidence" value="ECO:0007669"/>
    <property type="project" value="UniProtKB-KW"/>
</dbReference>
<evidence type="ECO:0000256" key="4">
    <source>
        <dbReference type="ARBA" id="ARBA00022801"/>
    </source>
</evidence>
<feature type="binding site" evidence="7">
    <location>
        <position position="182"/>
    </location>
    <ligand>
        <name>Zn(2+)</name>
        <dbReference type="ChEBI" id="CHEBI:29105"/>
        <label>2</label>
    </ligand>
</feature>
<evidence type="ECO:0000256" key="6">
    <source>
        <dbReference type="PIRSR" id="PIRSR037217-1"/>
    </source>
</evidence>
<dbReference type="Pfam" id="PF01546">
    <property type="entry name" value="Peptidase_M20"/>
    <property type="match status" value="1"/>
</dbReference>
<dbReference type="EMBL" id="KN880529">
    <property type="protein sequence ID" value="KIY67309.1"/>
    <property type="molecule type" value="Genomic_DNA"/>
</dbReference>
<evidence type="ECO:0000256" key="1">
    <source>
        <dbReference type="ARBA" id="ARBA00006247"/>
    </source>
</evidence>
<dbReference type="Gene3D" id="3.30.70.360">
    <property type="match status" value="1"/>
</dbReference>
<dbReference type="GO" id="GO:0000328">
    <property type="term" value="C:fungal-type vacuole lumen"/>
    <property type="evidence" value="ECO:0007669"/>
    <property type="project" value="TreeGrafter"/>
</dbReference>
<dbReference type="STRING" id="1314674.A0A0D7BAX0"/>
<dbReference type="PANTHER" id="PTHR45962">
    <property type="entry name" value="N-FATTY-ACYL-AMINO ACID SYNTHASE/HYDROLASE PM20D1"/>
    <property type="match status" value="1"/>
</dbReference>
<dbReference type="AlphaFoldDB" id="A0A0D7BAX0"/>
<dbReference type="InterPro" id="IPR017141">
    <property type="entry name" value="Pept_M20_carboxypep"/>
</dbReference>
<feature type="binding site" evidence="7">
    <location>
        <position position="182"/>
    </location>
    <ligand>
        <name>Zn(2+)</name>
        <dbReference type="ChEBI" id="CHEBI:29105"/>
        <label>1</label>
    </ligand>
</feature>
<dbReference type="InterPro" id="IPR036264">
    <property type="entry name" value="Bact_exopeptidase_dim_dom"/>
</dbReference>
<dbReference type="PIRSF" id="PIRSF037217">
    <property type="entry name" value="Carboxypeptidase_S"/>
    <property type="match status" value="1"/>
</dbReference>
<feature type="binding site" evidence="7">
    <location>
        <position position="217"/>
    </location>
    <ligand>
        <name>Zn(2+)</name>
        <dbReference type="ChEBI" id="CHEBI:29105"/>
        <label>1</label>
    </ligand>
</feature>
<evidence type="ECO:0000256" key="3">
    <source>
        <dbReference type="ARBA" id="ARBA00022723"/>
    </source>
</evidence>
<dbReference type="InterPro" id="IPR011650">
    <property type="entry name" value="Peptidase_M20_dimer"/>
</dbReference>
<dbReference type="SUPFAM" id="SSF55031">
    <property type="entry name" value="Bacterial exopeptidase dimerisation domain"/>
    <property type="match status" value="1"/>
</dbReference>
<feature type="binding site" evidence="7">
    <location>
        <position position="147"/>
    </location>
    <ligand>
        <name>Zn(2+)</name>
        <dbReference type="ChEBI" id="CHEBI:29105"/>
        <label>2</label>
    </ligand>
</feature>
<keyword evidence="3 7" id="KW-0479">Metal-binding</keyword>
<dbReference type="PANTHER" id="PTHR45962:SF1">
    <property type="entry name" value="N-FATTY-ACYL-AMINO ACID SYNTHASE_HYDROLASE PM20D1"/>
    <property type="match status" value="1"/>
</dbReference>
<dbReference type="InterPro" id="IPR047177">
    <property type="entry name" value="Pept_M20A"/>
</dbReference>
<dbReference type="GO" id="GO:0004181">
    <property type="term" value="F:metallocarboxypeptidase activity"/>
    <property type="evidence" value="ECO:0007669"/>
    <property type="project" value="InterPro"/>
</dbReference>
<reference evidence="9 10" key="1">
    <citation type="journal article" date="2015" name="Fungal Genet. Biol.">
        <title>Evolution of novel wood decay mechanisms in Agaricales revealed by the genome sequences of Fistulina hepatica and Cylindrobasidium torrendii.</title>
        <authorList>
            <person name="Floudas D."/>
            <person name="Held B.W."/>
            <person name="Riley R."/>
            <person name="Nagy L.G."/>
            <person name="Koehler G."/>
            <person name="Ransdell A.S."/>
            <person name="Younus H."/>
            <person name="Chow J."/>
            <person name="Chiniquy J."/>
            <person name="Lipzen A."/>
            <person name="Tritt A."/>
            <person name="Sun H."/>
            <person name="Haridas S."/>
            <person name="LaButti K."/>
            <person name="Ohm R.A."/>
            <person name="Kues U."/>
            <person name="Blanchette R.A."/>
            <person name="Grigoriev I.V."/>
            <person name="Minto R.E."/>
            <person name="Hibbett D.S."/>
        </authorList>
    </citation>
    <scope>NUCLEOTIDE SEQUENCE [LARGE SCALE GENOMIC DNA]</scope>
    <source>
        <strain evidence="9 10">FP15055 ss-10</strain>
    </source>
</reference>
<keyword evidence="10" id="KW-1185">Reference proteome</keyword>
<keyword evidence="5 7" id="KW-0862">Zinc</keyword>
<dbReference type="Gene3D" id="3.40.630.10">
    <property type="entry name" value="Zn peptidases"/>
    <property type="match status" value="1"/>
</dbReference>
<comment type="similarity">
    <text evidence="1">Belongs to the peptidase M20A family.</text>
</comment>
<feature type="active site" description="Proton acceptor" evidence="6">
    <location>
        <position position="216"/>
    </location>
</feature>
<dbReference type="CDD" id="cd05674">
    <property type="entry name" value="M20_yscS"/>
    <property type="match status" value="1"/>
</dbReference>
<dbReference type="PROSITE" id="PS00758">
    <property type="entry name" value="ARGE_DAPE_CPG2_1"/>
    <property type="match status" value="1"/>
</dbReference>
<feature type="binding site" evidence="7">
    <location>
        <position position="245"/>
    </location>
    <ligand>
        <name>Zn(2+)</name>
        <dbReference type="ChEBI" id="CHEBI:29105"/>
        <label>2</label>
    </ligand>
</feature>
<feature type="domain" description="Peptidase M20 dimerisation" evidence="8">
    <location>
        <begin position="265"/>
        <end position="419"/>
    </location>
</feature>
<dbReference type="Pfam" id="PF07687">
    <property type="entry name" value="M20_dimer"/>
    <property type="match status" value="1"/>
</dbReference>
<evidence type="ECO:0000259" key="8">
    <source>
        <dbReference type="Pfam" id="PF07687"/>
    </source>
</evidence>
<keyword evidence="2" id="KW-0645">Protease</keyword>
<protein>
    <submittedName>
        <fullName evidence="9">Carboxypeptidase S</fullName>
    </submittedName>
</protein>
<dbReference type="OrthoDB" id="3064516at2759"/>
<gene>
    <name evidence="9" type="ORF">CYLTODRAFT_437079</name>
</gene>
<dbReference type="GO" id="GO:0051603">
    <property type="term" value="P:proteolysis involved in protein catabolic process"/>
    <property type="evidence" value="ECO:0007669"/>
    <property type="project" value="TreeGrafter"/>
</dbReference>
<keyword evidence="9" id="KW-0121">Carboxypeptidase</keyword>
<dbReference type="FunFam" id="3.40.630.10:FF:000027">
    <property type="entry name" value="N-fatty-acyl-amino acid synthase/hydrolase PM20D1"/>
    <property type="match status" value="1"/>
</dbReference>
<dbReference type="InterPro" id="IPR001261">
    <property type="entry name" value="ArgE/DapE_CS"/>
</dbReference>
<proteinExistence type="inferred from homology"/>